<dbReference type="GO" id="GO:0016747">
    <property type="term" value="F:acyltransferase activity, transferring groups other than amino-acyl groups"/>
    <property type="evidence" value="ECO:0007669"/>
    <property type="project" value="InterPro"/>
</dbReference>
<dbReference type="SUPFAM" id="SSF55729">
    <property type="entry name" value="Acyl-CoA N-acyltransferases (Nat)"/>
    <property type="match status" value="1"/>
</dbReference>
<gene>
    <name evidence="4" type="ORF">H9870_03240</name>
</gene>
<evidence type="ECO:0000256" key="1">
    <source>
        <dbReference type="ARBA" id="ARBA00022679"/>
    </source>
</evidence>
<protein>
    <submittedName>
        <fullName evidence="4">GNAT family N-acetyltransferase</fullName>
    </submittedName>
</protein>
<reference evidence="4" key="2">
    <citation type="submission" date="2021-04" db="EMBL/GenBank/DDBJ databases">
        <authorList>
            <person name="Gilroy R."/>
        </authorList>
    </citation>
    <scope>NUCLEOTIDE SEQUENCE</scope>
    <source>
        <strain evidence="4">CHK32-1732</strain>
    </source>
</reference>
<comment type="caution">
    <text evidence="4">The sequence shown here is derived from an EMBL/GenBank/DDBJ whole genome shotgun (WGS) entry which is preliminary data.</text>
</comment>
<evidence type="ECO:0000313" key="4">
    <source>
        <dbReference type="EMBL" id="HIW90662.1"/>
    </source>
</evidence>
<evidence type="ECO:0000256" key="2">
    <source>
        <dbReference type="ARBA" id="ARBA00023315"/>
    </source>
</evidence>
<dbReference type="AlphaFoldDB" id="A0A9D1RN81"/>
<accession>A0A9D1RN81</accession>
<sequence length="179" mass="20069">MTFTIRPMREDDYDQVAEIQLSGMNTGHATYEGQIQPWEDFVAHKFLDLMFVADEDGKILGWVTASKYSYREVFSGVVEDSVYVAPDAGGRGVAGSLLDRLIAEATAKGCWSMHSTIFPENEGSLKLHKSRGFTEIGVARTMARMNYGPMEGRWRDIVMLQKVLEGGPAHPEYRERVAD</sequence>
<dbReference type="CDD" id="cd04301">
    <property type="entry name" value="NAT_SF"/>
    <property type="match status" value="1"/>
</dbReference>
<dbReference type="PANTHER" id="PTHR43072:SF23">
    <property type="entry name" value="UPF0039 PROTEIN C11D3.02C"/>
    <property type="match status" value="1"/>
</dbReference>
<name>A0A9D1RN81_9CORY</name>
<dbReference type="Gene3D" id="3.40.630.30">
    <property type="match status" value="1"/>
</dbReference>
<dbReference type="InterPro" id="IPR000182">
    <property type="entry name" value="GNAT_dom"/>
</dbReference>
<evidence type="ECO:0000313" key="5">
    <source>
        <dbReference type="Proteomes" id="UP000824190"/>
    </source>
</evidence>
<evidence type="ECO:0000259" key="3">
    <source>
        <dbReference type="PROSITE" id="PS51186"/>
    </source>
</evidence>
<proteinExistence type="predicted"/>
<organism evidence="4 5">
    <name type="scientific">Candidatus Corynebacterium avicola</name>
    <dbReference type="NCBI Taxonomy" id="2838527"/>
    <lineage>
        <taxon>Bacteria</taxon>
        <taxon>Bacillati</taxon>
        <taxon>Actinomycetota</taxon>
        <taxon>Actinomycetes</taxon>
        <taxon>Mycobacteriales</taxon>
        <taxon>Corynebacteriaceae</taxon>
        <taxon>Corynebacterium</taxon>
    </lineage>
</organism>
<dbReference type="Proteomes" id="UP000824190">
    <property type="component" value="Unassembled WGS sequence"/>
</dbReference>
<feature type="domain" description="N-acetyltransferase" evidence="3">
    <location>
        <begin position="3"/>
        <end position="164"/>
    </location>
</feature>
<keyword evidence="2" id="KW-0012">Acyltransferase</keyword>
<keyword evidence="1" id="KW-0808">Transferase</keyword>
<dbReference type="PROSITE" id="PS51186">
    <property type="entry name" value="GNAT"/>
    <property type="match status" value="1"/>
</dbReference>
<dbReference type="InterPro" id="IPR016181">
    <property type="entry name" value="Acyl_CoA_acyltransferase"/>
</dbReference>
<dbReference type="Pfam" id="PF00583">
    <property type="entry name" value="Acetyltransf_1"/>
    <property type="match status" value="1"/>
</dbReference>
<reference evidence="4" key="1">
    <citation type="journal article" date="2021" name="PeerJ">
        <title>Extensive microbial diversity within the chicken gut microbiome revealed by metagenomics and culture.</title>
        <authorList>
            <person name="Gilroy R."/>
            <person name="Ravi A."/>
            <person name="Getino M."/>
            <person name="Pursley I."/>
            <person name="Horton D.L."/>
            <person name="Alikhan N.F."/>
            <person name="Baker D."/>
            <person name="Gharbi K."/>
            <person name="Hall N."/>
            <person name="Watson M."/>
            <person name="Adriaenssens E.M."/>
            <person name="Foster-Nyarko E."/>
            <person name="Jarju S."/>
            <person name="Secka A."/>
            <person name="Antonio M."/>
            <person name="Oren A."/>
            <person name="Chaudhuri R.R."/>
            <person name="La Ragione R."/>
            <person name="Hildebrand F."/>
            <person name="Pallen M.J."/>
        </authorList>
    </citation>
    <scope>NUCLEOTIDE SEQUENCE</scope>
    <source>
        <strain evidence="4">CHK32-1732</strain>
    </source>
</reference>
<dbReference type="PANTHER" id="PTHR43072">
    <property type="entry name" value="N-ACETYLTRANSFERASE"/>
    <property type="match status" value="1"/>
</dbReference>
<dbReference type="EMBL" id="DXGC01000031">
    <property type="protein sequence ID" value="HIW90662.1"/>
    <property type="molecule type" value="Genomic_DNA"/>
</dbReference>